<gene>
    <name evidence="1" type="ORF">L0N21_17805</name>
</gene>
<sequence>MLKKYLWKKAIKKACSATEGLENTFANYLTKSPGVKRYFRLLTKANTSNNLYRNFVITIAFELYMCKRKEQKAWSLAFAILDNWFDLNKVDYQEIQNQVDPKELKNILSGTQNVYREYFLLYDDPIGKDLIRVHFPYPFGKLYVDVKANLSRGIESGFFRSGFSYYKVDGKSEKEINCVAAIGDQKNFLNTNLRKRR</sequence>
<dbReference type="RefSeq" id="WP_238033743.1">
    <property type="nucleotide sequence ID" value="NZ_JAKNFS010000043.1"/>
</dbReference>
<protein>
    <submittedName>
        <fullName evidence="1">Uncharacterized protein</fullName>
    </submittedName>
</protein>
<dbReference type="Proteomes" id="UP001199915">
    <property type="component" value="Unassembled WGS sequence"/>
</dbReference>
<dbReference type="AlphaFoldDB" id="A0AAE3F5K7"/>
<evidence type="ECO:0000313" key="1">
    <source>
        <dbReference type="EMBL" id="MCG4767334.1"/>
    </source>
</evidence>
<reference evidence="1" key="1">
    <citation type="submission" date="2022-01" db="EMBL/GenBank/DDBJ databases">
        <title>Collection of gut derived symbiotic bacterial strains cultured from healthy donors.</title>
        <authorList>
            <person name="Lin H."/>
            <person name="Kohout C."/>
            <person name="Waligurski E."/>
            <person name="Pamer E.G."/>
        </authorList>
    </citation>
    <scope>NUCLEOTIDE SEQUENCE</scope>
    <source>
        <strain evidence="1">DFI.5.49</strain>
    </source>
</reference>
<evidence type="ECO:0000313" key="2">
    <source>
        <dbReference type="Proteomes" id="UP001199915"/>
    </source>
</evidence>
<proteinExistence type="predicted"/>
<dbReference type="EMBL" id="JAKNFS010000043">
    <property type="protein sequence ID" value="MCG4767334.1"/>
    <property type="molecule type" value="Genomic_DNA"/>
</dbReference>
<organism evidence="1 2">
    <name type="scientific">Fusicatenibacter saccharivorans</name>
    <dbReference type="NCBI Taxonomy" id="1150298"/>
    <lineage>
        <taxon>Bacteria</taxon>
        <taxon>Bacillati</taxon>
        <taxon>Bacillota</taxon>
        <taxon>Clostridia</taxon>
        <taxon>Lachnospirales</taxon>
        <taxon>Lachnospiraceae</taxon>
        <taxon>Fusicatenibacter</taxon>
    </lineage>
</organism>
<accession>A0AAE3F5K7</accession>
<name>A0AAE3F5K7_9FIRM</name>
<comment type="caution">
    <text evidence="1">The sequence shown here is derived from an EMBL/GenBank/DDBJ whole genome shotgun (WGS) entry which is preliminary data.</text>
</comment>